<sequence>MHPVPLSEVCIVTIKGTIQQLLAREKAHKPAEDAGYVIDRSNCAIGPSVANSDRFPEDAVTIRGSKRNRAQLLAPYTPVALCEAFKISSVGW</sequence>
<dbReference type="VEuPathDB" id="VectorBase:ASIC010849"/>
<dbReference type="EMBL" id="KE525231">
    <property type="protein sequence ID" value="KFB42974.1"/>
    <property type="molecule type" value="Genomic_DNA"/>
</dbReference>
<dbReference type="EMBL" id="ATLV01018355">
    <property type="status" value="NOT_ANNOTATED_CDS"/>
    <property type="molecule type" value="Genomic_DNA"/>
</dbReference>
<gene>
    <name evidence="1" type="ORF">ZHAS_00010849</name>
</gene>
<reference evidence="1 3" key="1">
    <citation type="journal article" date="2014" name="BMC Genomics">
        <title>Genome sequence of Anopheles sinensis provides insight into genetics basis of mosquito competence for malaria parasites.</title>
        <authorList>
            <person name="Zhou D."/>
            <person name="Zhang D."/>
            <person name="Ding G."/>
            <person name="Shi L."/>
            <person name="Hou Q."/>
            <person name="Ye Y."/>
            <person name="Xu Y."/>
            <person name="Zhou H."/>
            <person name="Xiong C."/>
            <person name="Li S."/>
            <person name="Yu J."/>
            <person name="Hong S."/>
            <person name="Yu X."/>
            <person name="Zou P."/>
            <person name="Chen C."/>
            <person name="Chang X."/>
            <person name="Wang W."/>
            <person name="Lv Y."/>
            <person name="Sun Y."/>
            <person name="Ma L."/>
            <person name="Shen B."/>
            <person name="Zhu C."/>
        </authorList>
    </citation>
    <scope>NUCLEOTIDE SEQUENCE [LARGE SCALE GENOMIC DNA]</scope>
</reference>
<protein>
    <submittedName>
        <fullName evidence="1 2">Enolase</fullName>
    </submittedName>
</protein>
<reference evidence="2" key="2">
    <citation type="submission" date="2020-05" db="UniProtKB">
        <authorList>
            <consortium name="EnsemblMetazoa"/>
        </authorList>
    </citation>
    <scope>IDENTIFICATION</scope>
</reference>
<dbReference type="Proteomes" id="UP000030765">
    <property type="component" value="Unassembled WGS sequence"/>
</dbReference>
<proteinExistence type="predicted"/>
<evidence type="ECO:0000313" key="1">
    <source>
        <dbReference type="EMBL" id="KFB42974.1"/>
    </source>
</evidence>
<dbReference type="EnsemblMetazoa" id="ASIC010849-RA">
    <property type="protein sequence ID" value="ASIC010849-PA"/>
    <property type="gene ID" value="ASIC010849"/>
</dbReference>
<evidence type="ECO:0000313" key="3">
    <source>
        <dbReference type="Proteomes" id="UP000030765"/>
    </source>
</evidence>
<organism evidence="1">
    <name type="scientific">Anopheles sinensis</name>
    <name type="common">Mosquito</name>
    <dbReference type="NCBI Taxonomy" id="74873"/>
    <lineage>
        <taxon>Eukaryota</taxon>
        <taxon>Metazoa</taxon>
        <taxon>Ecdysozoa</taxon>
        <taxon>Arthropoda</taxon>
        <taxon>Hexapoda</taxon>
        <taxon>Insecta</taxon>
        <taxon>Pterygota</taxon>
        <taxon>Neoptera</taxon>
        <taxon>Endopterygota</taxon>
        <taxon>Diptera</taxon>
        <taxon>Nematocera</taxon>
        <taxon>Culicoidea</taxon>
        <taxon>Culicidae</taxon>
        <taxon>Anophelinae</taxon>
        <taxon>Anopheles</taxon>
    </lineage>
</organism>
<name>A0A084VYD0_ANOSI</name>
<keyword evidence="3" id="KW-1185">Reference proteome</keyword>
<accession>A0A084VYD0</accession>
<evidence type="ECO:0000313" key="2">
    <source>
        <dbReference type="EnsemblMetazoa" id="ASIC010849-PA"/>
    </source>
</evidence>
<dbReference type="AlphaFoldDB" id="A0A084VYD0"/>